<dbReference type="AlphaFoldDB" id="K8NXG8"/>
<dbReference type="PANTHER" id="PTHR33415:SF12">
    <property type="entry name" value="PROTEIN EMBRYO DEFECTIVE 514"/>
    <property type="match status" value="1"/>
</dbReference>
<accession>K8NXG8</accession>
<name>K8NXG8_9BRAD</name>
<dbReference type="PATRIC" id="fig|883079.3.peg.4025"/>
<dbReference type="RefSeq" id="WP_002714803.1">
    <property type="nucleotide sequence ID" value="NZ_KB375281.1"/>
</dbReference>
<dbReference type="PANTHER" id="PTHR33415">
    <property type="entry name" value="PROTEIN EMBRYO DEFECTIVE 514"/>
    <property type="match status" value="1"/>
</dbReference>
<dbReference type="Pfam" id="PF11523">
    <property type="entry name" value="DUF3223"/>
    <property type="match status" value="1"/>
</dbReference>
<gene>
    <name evidence="1" type="ORF">HMPREF9696_03933</name>
</gene>
<evidence type="ECO:0000313" key="2">
    <source>
        <dbReference type="Proteomes" id="UP000001095"/>
    </source>
</evidence>
<dbReference type="EMBL" id="AGWY01000017">
    <property type="protein sequence ID" value="EKS32130.1"/>
    <property type="molecule type" value="Genomic_DNA"/>
</dbReference>
<dbReference type="HOGENOM" id="CLU_080088_1_0_5"/>
<reference evidence="1 2" key="1">
    <citation type="submission" date="2012-04" db="EMBL/GenBank/DDBJ databases">
        <title>The Genome Sequence of Afipia clevelandensis ATCC 49720.</title>
        <authorList>
            <consortium name="The Broad Institute Genome Sequencing Platform"/>
            <person name="Earl A."/>
            <person name="Ward D."/>
            <person name="Feldgarden M."/>
            <person name="Gevers D."/>
            <person name="Huys G."/>
            <person name="Walker B."/>
            <person name="Young S.K."/>
            <person name="Zeng Q."/>
            <person name="Gargeya S."/>
            <person name="Fitzgerald M."/>
            <person name="Haas B."/>
            <person name="Abouelleil A."/>
            <person name="Alvarado L."/>
            <person name="Arachchi H.M."/>
            <person name="Berlin A."/>
            <person name="Chapman S.B."/>
            <person name="Goldberg J."/>
            <person name="Griggs A."/>
            <person name="Gujja S."/>
            <person name="Hansen M."/>
            <person name="Howarth C."/>
            <person name="Imamovic A."/>
            <person name="Larimer J."/>
            <person name="McCowen C."/>
            <person name="Montmayeur A."/>
            <person name="Murphy C."/>
            <person name="Neiman D."/>
            <person name="Pearson M."/>
            <person name="Priest M."/>
            <person name="Roberts A."/>
            <person name="Saif S."/>
            <person name="Shea T."/>
            <person name="Sisk P."/>
            <person name="Sykes S."/>
            <person name="Wortman J."/>
            <person name="Nusbaum C."/>
            <person name="Birren B."/>
        </authorList>
    </citation>
    <scope>NUCLEOTIDE SEQUENCE [LARGE SCALE GENOMIC DNA]</scope>
    <source>
        <strain evidence="1 2">ATCC 49720</strain>
    </source>
</reference>
<dbReference type="InterPro" id="IPR044673">
    <property type="entry name" value="DCL-like"/>
</dbReference>
<sequence length="216" mass="24413">MAAKPLDIGDLSFARKGDAQEHFRQILRRHDPGVALSEPDATQVYWLLERHPEAAVKIGAGVKEFSTRSAMFDTRCFEIRRIDGSTTDFSVKPCLDGKAPSAFAETLRAMRTEVFEDIKQMKWEFFRASTHPDGKAPCALTGRLLSLEEAMIDHAPPKTFKALAERFLDENKIVPSEALLTPAKDNQYTPHLADSDHAEKWRQFYRANANPRIVAR</sequence>
<organism evidence="1 2">
    <name type="scientific">Afipia clevelandensis ATCC 49720</name>
    <dbReference type="NCBI Taxonomy" id="883079"/>
    <lineage>
        <taxon>Bacteria</taxon>
        <taxon>Pseudomonadati</taxon>
        <taxon>Pseudomonadota</taxon>
        <taxon>Alphaproteobacteria</taxon>
        <taxon>Hyphomicrobiales</taxon>
        <taxon>Nitrobacteraceae</taxon>
        <taxon>Afipia</taxon>
    </lineage>
</organism>
<dbReference type="Gene3D" id="3.10.450.40">
    <property type="match status" value="1"/>
</dbReference>
<comment type="caution">
    <text evidence="1">The sequence shown here is derived from an EMBL/GenBank/DDBJ whole genome shotgun (WGS) entry which is preliminary data.</text>
</comment>
<keyword evidence="2" id="KW-1185">Reference proteome</keyword>
<dbReference type="OrthoDB" id="892817at2"/>
<evidence type="ECO:0008006" key="3">
    <source>
        <dbReference type="Google" id="ProtNLM"/>
    </source>
</evidence>
<proteinExistence type="predicted"/>
<protein>
    <recommendedName>
        <fullName evidence="3">DUF3223 domain-containing protein</fullName>
    </recommendedName>
</protein>
<evidence type="ECO:0000313" key="1">
    <source>
        <dbReference type="EMBL" id="EKS32130.1"/>
    </source>
</evidence>
<dbReference type="Proteomes" id="UP000001095">
    <property type="component" value="Unassembled WGS sequence"/>
</dbReference>